<gene>
    <name evidence="7 11" type="primary">dnaK</name>
    <name evidence="11" type="ORF">MHM_03970</name>
</gene>
<comment type="induction">
    <text evidence="7">By stress conditions e.g. heat shock.</text>
</comment>
<comment type="similarity">
    <text evidence="1 7 8">Belongs to the heat shock protein 70 family.</text>
</comment>
<keyword evidence="2 7" id="KW-0597">Phosphoprotein</keyword>
<dbReference type="Gene3D" id="3.90.640.10">
    <property type="entry name" value="Actin, Chain A, domain 4"/>
    <property type="match status" value="1"/>
</dbReference>
<accession>G8C3L7</accession>
<dbReference type="PANTHER" id="PTHR19375">
    <property type="entry name" value="HEAT SHOCK PROTEIN 70KDA"/>
    <property type="match status" value="1"/>
</dbReference>
<evidence type="ECO:0000313" key="11">
    <source>
        <dbReference type="EMBL" id="CCE66915.1"/>
    </source>
</evidence>
<dbReference type="Pfam" id="PF00012">
    <property type="entry name" value="HSP70"/>
    <property type="match status" value="1"/>
</dbReference>
<evidence type="ECO:0000256" key="8">
    <source>
        <dbReference type="RuleBase" id="RU003322"/>
    </source>
</evidence>
<feature type="coiled-coil region" evidence="9">
    <location>
        <begin position="483"/>
        <end position="530"/>
    </location>
</feature>
<dbReference type="Gene3D" id="2.60.34.10">
    <property type="entry name" value="Substrate Binding Domain Of DNAk, Chain A, domain 1"/>
    <property type="match status" value="1"/>
</dbReference>
<dbReference type="InterPro" id="IPR029048">
    <property type="entry name" value="HSP70_C_sf"/>
</dbReference>
<dbReference type="InterPro" id="IPR018181">
    <property type="entry name" value="Heat_shock_70_CS"/>
</dbReference>
<evidence type="ECO:0000256" key="2">
    <source>
        <dbReference type="ARBA" id="ARBA00022553"/>
    </source>
</evidence>
<dbReference type="Gene3D" id="3.30.420.40">
    <property type="match status" value="2"/>
</dbReference>
<dbReference type="HAMAP" id="MF_00332">
    <property type="entry name" value="DnaK"/>
    <property type="match status" value="1"/>
</dbReference>
<dbReference type="FunFam" id="3.30.420.40:FF:000071">
    <property type="entry name" value="Molecular chaperone DnaK"/>
    <property type="match status" value="1"/>
</dbReference>
<keyword evidence="5 7" id="KW-0346">Stress response</keyword>
<evidence type="ECO:0000256" key="6">
    <source>
        <dbReference type="ARBA" id="ARBA00023186"/>
    </source>
</evidence>
<name>G8C3L7_9MOLU</name>
<keyword evidence="6 7" id="KW-0143">Chaperone</keyword>
<evidence type="ECO:0000256" key="10">
    <source>
        <dbReference type="SAM" id="MobiDB-lite"/>
    </source>
</evidence>
<keyword evidence="3 7" id="KW-0547">Nucleotide-binding</keyword>
<dbReference type="Gene3D" id="1.20.1270.10">
    <property type="match status" value="1"/>
</dbReference>
<dbReference type="PROSITE" id="PS00297">
    <property type="entry name" value="HSP70_1"/>
    <property type="match status" value="1"/>
</dbReference>
<dbReference type="OrthoDB" id="9766019at2"/>
<dbReference type="SUPFAM" id="SSF100934">
    <property type="entry name" value="Heat shock protein 70kD (HSP70), C-terminal subdomain"/>
    <property type="match status" value="1"/>
</dbReference>
<dbReference type="KEGG" id="mhb:MHM_03970"/>
<feature type="compositionally biased region" description="Acidic residues" evidence="10">
    <location>
        <begin position="601"/>
        <end position="611"/>
    </location>
</feature>
<evidence type="ECO:0000256" key="4">
    <source>
        <dbReference type="ARBA" id="ARBA00022840"/>
    </source>
</evidence>
<dbReference type="FunFam" id="3.90.640.10:FF:000003">
    <property type="entry name" value="Molecular chaperone DnaK"/>
    <property type="match status" value="1"/>
</dbReference>
<dbReference type="SUPFAM" id="SSF100920">
    <property type="entry name" value="Heat shock protein 70kD (HSP70), peptide-binding domain"/>
    <property type="match status" value="1"/>
</dbReference>
<dbReference type="AlphaFoldDB" id="G8C3L7"/>
<comment type="function">
    <text evidence="7">Acts as a chaperone.</text>
</comment>
<protein>
    <recommendedName>
        <fullName evidence="7">Chaperone protein DnaK</fullName>
    </recommendedName>
    <alternativeName>
        <fullName evidence="7">HSP70</fullName>
    </alternativeName>
    <alternativeName>
        <fullName evidence="7">Heat shock 70 kDa protein</fullName>
    </alternativeName>
    <alternativeName>
        <fullName evidence="7">Heat shock protein 70</fullName>
    </alternativeName>
</protein>
<dbReference type="GO" id="GO:0005524">
    <property type="term" value="F:ATP binding"/>
    <property type="evidence" value="ECO:0007669"/>
    <property type="project" value="UniProtKB-UniRule"/>
</dbReference>
<keyword evidence="4 7" id="KW-0067">ATP-binding</keyword>
<dbReference type="PRINTS" id="PR00301">
    <property type="entry name" value="HEATSHOCK70"/>
</dbReference>
<dbReference type="InterPro" id="IPR029047">
    <property type="entry name" value="HSP70_peptide-bd_sf"/>
</dbReference>
<dbReference type="PATRIC" id="fig|1116213.3.peg.428"/>
<reference evidence="11" key="2">
    <citation type="submission" date="2011-11" db="EMBL/GenBank/DDBJ databases">
        <authorList>
            <person name="Barker E."/>
        </authorList>
    </citation>
    <scope>NUCLEOTIDE SEQUENCE</scope>
    <source>
        <strain evidence="11">Birmingham 1</strain>
    </source>
</reference>
<evidence type="ECO:0000256" key="9">
    <source>
        <dbReference type="SAM" id="Coils"/>
    </source>
</evidence>
<dbReference type="PROSITE" id="PS01036">
    <property type="entry name" value="HSP70_3"/>
    <property type="match status" value="1"/>
</dbReference>
<evidence type="ECO:0000256" key="5">
    <source>
        <dbReference type="ARBA" id="ARBA00023016"/>
    </source>
</evidence>
<dbReference type="RefSeq" id="WP_015511780.1">
    <property type="nucleotide sequence ID" value="NC_021007.1"/>
</dbReference>
<evidence type="ECO:0000256" key="7">
    <source>
        <dbReference type="HAMAP-Rule" id="MF_00332"/>
    </source>
</evidence>
<dbReference type="GO" id="GO:0140662">
    <property type="term" value="F:ATP-dependent protein folding chaperone"/>
    <property type="evidence" value="ECO:0007669"/>
    <property type="project" value="InterPro"/>
</dbReference>
<evidence type="ECO:0000256" key="1">
    <source>
        <dbReference type="ARBA" id="ARBA00007381"/>
    </source>
</evidence>
<dbReference type="GO" id="GO:0051082">
    <property type="term" value="F:unfolded protein binding"/>
    <property type="evidence" value="ECO:0007669"/>
    <property type="project" value="InterPro"/>
</dbReference>
<organism evidence="11">
    <name type="scientific">Candidatus Mycoplasma haematominutum 'Birmingham 1'</name>
    <dbReference type="NCBI Taxonomy" id="1116213"/>
    <lineage>
        <taxon>Bacteria</taxon>
        <taxon>Bacillati</taxon>
        <taxon>Mycoplasmatota</taxon>
        <taxon>Mollicutes</taxon>
        <taxon>Mycoplasmataceae</taxon>
        <taxon>Mycoplasma</taxon>
    </lineage>
</organism>
<feature type="coiled-coil region" evidence="9">
    <location>
        <begin position="226"/>
        <end position="253"/>
    </location>
</feature>
<reference evidence="11" key="1">
    <citation type="submission" date="2011-11" db="EMBL/GenBank/DDBJ databases">
        <title>Complete genome sequence of Candidatus Mycoplasma haemominutum.</title>
        <authorList>
            <person name="Barker E.N."/>
            <person name="Darby A.C."/>
            <person name="Helps C.R."/>
            <person name="Peters I.R."/>
            <person name="Hughes M.A."/>
            <person name="Radford A.D."/>
            <person name="Novacco M."/>
            <person name="Boretti F."/>
            <person name="Hofmann-Lehmann R."/>
            <person name="Tasker S."/>
        </authorList>
    </citation>
    <scope>NUCLEOTIDE SEQUENCE</scope>
    <source>
        <strain evidence="11">Birmingham 1</strain>
    </source>
</reference>
<sequence>MSVKKEVILGIDLGTTNSCVAVIEGGKSKVLETPEGKRTIPSIVAFKGEQIIVGESAKRQMVTNKNTIYSIKRLIGTDQKVTAQGKEYTPEEISAYILSYIKEYSEKKLGHDVQKAVITVPAYFNDGQRQSTKNAGKIAGLEVVRIVNEPTAAALAYGLDKKDGDQKILVYDLGGGTFDVSILEIAEGTFKVLSTSGDNKLGGDDWDQRIINWLLETIKKEHGADLSKDNLVLQRLKEAAEKAKIELSSVQQTQIMLPFLTMIGGEPLNVDLTLSRAQFELLTKDLLDRTVRPVEDAVKESQLKLSDIDQILLVGGSTRMPAVQALVEKLTGKKPNLSINPDEVVALGAAVQAGVLAGDVKDVLLLDVTPLTLSIETLGGVATPLIQRNTTIPTEKKQIFSTAIDNQPSVDIHVVQGERPMAADNTTLGTFALTGIKMAPKGVPKIEVSFSIDANGILTVRAEDKDTGKSNNIVIKNASGLSEEEINRKIKEAEENLEKDKKVREEVETVNQAESWISMLEKQMEDKKEDVPASLKDEAKKLIDEMRGYIRDKKIEELKSKMNEMQSISSKMMQEIYKREEEKKKGAAGGDTKTESAETSEVQEVEVEPVQEAEGSK</sequence>
<dbReference type="EMBL" id="HE613254">
    <property type="protein sequence ID" value="CCE66915.1"/>
    <property type="molecule type" value="Genomic_DNA"/>
</dbReference>
<dbReference type="PROSITE" id="PS00329">
    <property type="entry name" value="HSP70_2"/>
    <property type="match status" value="1"/>
</dbReference>
<dbReference type="CDD" id="cd10234">
    <property type="entry name" value="ASKHA_NBD_HSP70_DnaK-like"/>
    <property type="match status" value="1"/>
</dbReference>
<dbReference type="InterPro" id="IPR013126">
    <property type="entry name" value="Hsp_70_fam"/>
</dbReference>
<feature type="modified residue" description="Phosphothreonine; by autocatalysis" evidence="7">
    <location>
        <position position="177"/>
    </location>
</feature>
<dbReference type="InterPro" id="IPR012725">
    <property type="entry name" value="Chaperone_DnaK"/>
</dbReference>
<keyword evidence="9" id="KW-0175">Coiled coil</keyword>
<dbReference type="InterPro" id="IPR043129">
    <property type="entry name" value="ATPase_NBD"/>
</dbReference>
<feature type="region of interest" description="Disordered" evidence="10">
    <location>
        <begin position="577"/>
        <end position="617"/>
    </location>
</feature>
<dbReference type="SUPFAM" id="SSF53067">
    <property type="entry name" value="Actin-like ATPase domain"/>
    <property type="match status" value="2"/>
</dbReference>
<dbReference type="FunFam" id="2.60.34.10:FF:000014">
    <property type="entry name" value="Chaperone protein DnaK HSP70"/>
    <property type="match status" value="1"/>
</dbReference>
<dbReference type="NCBIfam" id="NF001413">
    <property type="entry name" value="PRK00290.1"/>
    <property type="match status" value="1"/>
</dbReference>
<evidence type="ECO:0000256" key="3">
    <source>
        <dbReference type="ARBA" id="ARBA00022741"/>
    </source>
</evidence>
<proteinExistence type="evidence at transcript level"/>
<dbReference type="HOGENOM" id="CLU_005965_2_4_14"/>
<dbReference type="NCBIfam" id="TIGR02350">
    <property type="entry name" value="prok_dnaK"/>
    <property type="match status" value="1"/>
</dbReference>